<dbReference type="InterPro" id="IPR045004">
    <property type="entry name" value="ECH_dom"/>
</dbReference>
<dbReference type="PANTHER" id="PTHR43176">
    <property type="entry name" value="3-HYDROXYISOBUTYRYL-COA HYDROLASE-RELATED"/>
    <property type="match status" value="1"/>
</dbReference>
<accession>A0AAD8BAG4</accession>
<reference evidence="9" key="1">
    <citation type="journal article" date="2023" name="PLoS Negl. Trop. Dis.">
        <title>A genome sequence for Biomphalaria pfeifferi, the major vector snail for the human-infecting parasite Schistosoma mansoni.</title>
        <authorList>
            <person name="Bu L."/>
            <person name="Lu L."/>
            <person name="Laidemitt M.R."/>
            <person name="Zhang S.M."/>
            <person name="Mutuku M."/>
            <person name="Mkoji G."/>
            <person name="Steinauer M."/>
            <person name="Loker E.S."/>
        </authorList>
    </citation>
    <scope>NUCLEOTIDE SEQUENCE</scope>
    <source>
        <strain evidence="9">KasaAsao</strain>
    </source>
</reference>
<dbReference type="CDD" id="cd06558">
    <property type="entry name" value="crotonase-like"/>
    <property type="match status" value="1"/>
</dbReference>
<evidence type="ECO:0000313" key="10">
    <source>
        <dbReference type="Proteomes" id="UP001233172"/>
    </source>
</evidence>
<dbReference type="SUPFAM" id="SSF52096">
    <property type="entry name" value="ClpP/crotonase"/>
    <property type="match status" value="1"/>
</dbReference>
<comment type="similarity">
    <text evidence="2">Belongs to the enoyl-CoA hydratase/isomerase family.</text>
</comment>
<comment type="function">
    <text evidence="6">Hydrolyzes 3-hydroxyisobutyryl-CoA (HIBYL-CoA), a saline catabolite. Has high activity toward isobutyryl-CoA. Could be an isobutyryl-CoA dehydrogenase that functions in valine catabolism. Also hydrolyzes 3-hydroxypropanoyl-CoA.</text>
</comment>
<evidence type="ECO:0000256" key="2">
    <source>
        <dbReference type="ARBA" id="ARBA00005254"/>
    </source>
</evidence>
<reference evidence="9" key="2">
    <citation type="submission" date="2023-04" db="EMBL/GenBank/DDBJ databases">
        <authorList>
            <person name="Bu L."/>
            <person name="Lu L."/>
            <person name="Laidemitt M.R."/>
            <person name="Zhang S.M."/>
            <person name="Mutuku M."/>
            <person name="Mkoji G."/>
            <person name="Steinauer M."/>
            <person name="Loker E.S."/>
        </authorList>
    </citation>
    <scope>NUCLEOTIDE SEQUENCE</scope>
    <source>
        <strain evidence="9">KasaAsao</strain>
        <tissue evidence="9">Whole Snail</tissue>
    </source>
</reference>
<dbReference type="Gene3D" id="3.90.226.10">
    <property type="entry name" value="2-enoyl-CoA Hydratase, Chain A, domain 1"/>
    <property type="match status" value="2"/>
</dbReference>
<organism evidence="9 10">
    <name type="scientific">Biomphalaria pfeifferi</name>
    <name type="common">Bloodfluke planorb</name>
    <name type="synonym">Freshwater snail</name>
    <dbReference type="NCBI Taxonomy" id="112525"/>
    <lineage>
        <taxon>Eukaryota</taxon>
        <taxon>Metazoa</taxon>
        <taxon>Spiralia</taxon>
        <taxon>Lophotrochozoa</taxon>
        <taxon>Mollusca</taxon>
        <taxon>Gastropoda</taxon>
        <taxon>Heterobranchia</taxon>
        <taxon>Euthyneura</taxon>
        <taxon>Panpulmonata</taxon>
        <taxon>Hygrophila</taxon>
        <taxon>Lymnaeoidea</taxon>
        <taxon>Planorbidae</taxon>
        <taxon>Biomphalaria</taxon>
    </lineage>
</organism>
<dbReference type="PANTHER" id="PTHR43176:SF3">
    <property type="entry name" value="3-HYDROXYISOBUTYRYL-COA HYDROLASE, MITOCHONDRIAL"/>
    <property type="match status" value="1"/>
</dbReference>
<keyword evidence="5 9" id="KW-0378">Hydrolase</keyword>
<gene>
    <name evidence="9" type="ORF">Bpfe_019969</name>
</gene>
<evidence type="ECO:0000256" key="1">
    <source>
        <dbReference type="ARBA" id="ARBA00001709"/>
    </source>
</evidence>
<dbReference type="GO" id="GO:0003860">
    <property type="term" value="F:3-hydroxyisobutyryl-CoA hydrolase activity"/>
    <property type="evidence" value="ECO:0007669"/>
    <property type="project" value="UniProtKB-EC"/>
</dbReference>
<dbReference type="GO" id="GO:0006574">
    <property type="term" value="P:L-valine catabolic process"/>
    <property type="evidence" value="ECO:0007669"/>
    <property type="project" value="TreeGrafter"/>
</dbReference>
<dbReference type="InterPro" id="IPR032259">
    <property type="entry name" value="HIBYL-CoA-H"/>
</dbReference>
<evidence type="ECO:0000256" key="5">
    <source>
        <dbReference type="ARBA" id="ARBA00022801"/>
    </source>
</evidence>
<evidence type="ECO:0000313" key="9">
    <source>
        <dbReference type="EMBL" id="KAK0050632.1"/>
    </source>
</evidence>
<dbReference type="InterPro" id="IPR029045">
    <property type="entry name" value="ClpP/crotonase-like_dom_sf"/>
</dbReference>
<evidence type="ECO:0000259" key="8">
    <source>
        <dbReference type="Pfam" id="PF16113"/>
    </source>
</evidence>
<evidence type="ECO:0000256" key="6">
    <source>
        <dbReference type="ARBA" id="ARBA00024871"/>
    </source>
</evidence>
<keyword evidence="10" id="KW-1185">Reference proteome</keyword>
<evidence type="ECO:0000256" key="3">
    <source>
        <dbReference type="ARBA" id="ARBA00011915"/>
    </source>
</evidence>
<evidence type="ECO:0000256" key="4">
    <source>
        <dbReference type="ARBA" id="ARBA00016714"/>
    </source>
</evidence>
<comment type="caution">
    <text evidence="9">The sequence shown here is derived from an EMBL/GenBank/DDBJ whole genome shotgun (WGS) entry which is preliminary data.</text>
</comment>
<dbReference type="Pfam" id="PF16113">
    <property type="entry name" value="ECH_2"/>
    <property type="match status" value="1"/>
</dbReference>
<feature type="domain" description="Enoyl-CoA hydratase/isomerase" evidence="8">
    <location>
        <begin position="139"/>
        <end position="344"/>
    </location>
</feature>
<comment type="catalytic activity">
    <reaction evidence="1">
        <text>3-hydroxy-2-methylpropanoyl-CoA + H2O = 3-hydroxy-2-methylpropanoate + CoA + H(+)</text>
        <dbReference type="Rhea" id="RHEA:20888"/>
        <dbReference type="ChEBI" id="CHEBI:11805"/>
        <dbReference type="ChEBI" id="CHEBI:15377"/>
        <dbReference type="ChEBI" id="CHEBI:15378"/>
        <dbReference type="ChEBI" id="CHEBI:57287"/>
        <dbReference type="ChEBI" id="CHEBI:57340"/>
        <dbReference type="EC" id="3.1.2.4"/>
    </reaction>
</comment>
<name>A0AAD8BAG4_BIOPF</name>
<dbReference type="AlphaFoldDB" id="A0AAD8BAG4"/>
<dbReference type="GO" id="GO:0005739">
    <property type="term" value="C:mitochondrion"/>
    <property type="evidence" value="ECO:0007669"/>
    <property type="project" value="TreeGrafter"/>
</dbReference>
<dbReference type="Proteomes" id="UP001233172">
    <property type="component" value="Unassembled WGS sequence"/>
</dbReference>
<protein>
    <recommendedName>
        <fullName evidence="4">3-hydroxyisobutyryl-CoA hydrolase, mitochondrial</fullName>
        <ecNumber evidence="3">3.1.2.4</ecNumber>
    </recommendedName>
    <alternativeName>
        <fullName evidence="7">3-hydroxyisobutyryl-coenzyme A hydrolase</fullName>
    </alternativeName>
</protein>
<proteinExistence type="inferred from homology"/>
<dbReference type="EC" id="3.1.2.4" evidence="3"/>
<sequence length="355" mass="39870">MLPRSLIRLRVVISHLRMAQMSTKSGEEILFQTVNNTGVITLNRPKALNALNLSMVRKMYAQMLRWEEDPSIGLVLIKGEGEKSFCAGGDIRAVTEAGRKGDQLAQDFFREEYILNHKIGVYKKPYVALIDGITMGGGVGLFPDVGGGHFLPRLDGKLGIFLALTGFRLKGRDVKHIGIATHFIDSMQINELEKQLTSLRSDAGQDGVAAVLSRLNSESTLDTDKDLVLKPHLEKINKLFAGQTMEKIFDNLQNDKSDWAKKQLDILKKMSPTSLKITLRLLLEGKTRSLAEDLTVEYRLSQRCLEDRDFYEGVRAVLIDKDNNPQWNPASIKDVSNSKVDWFFSPLDPKKELVL</sequence>
<evidence type="ECO:0000256" key="7">
    <source>
        <dbReference type="ARBA" id="ARBA00031181"/>
    </source>
</evidence>
<dbReference type="EMBL" id="JASAOG010000112">
    <property type="protein sequence ID" value="KAK0050632.1"/>
    <property type="molecule type" value="Genomic_DNA"/>
</dbReference>